<dbReference type="InterPro" id="IPR001173">
    <property type="entry name" value="Glyco_trans_2-like"/>
</dbReference>
<feature type="transmembrane region" description="Helical" evidence="11">
    <location>
        <begin position="662"/>
        <end position="682"/>
    </location>
</feature>
<comment type="pathway">
    <text evidence="11">Glycan metabolism; bacterial cellulose biosynthesis.</text>
</comment>
<reference evidence="15" key="1">
    <citation type="journal article" date="2019" name="Int. J. Syst. Evol. Microbiol.">
        <title>The Global Catalogue of Microorganisms (GCM) 10K type strain sequencing project: providing services to taxonomists for standard genome sequencing and annotation.</title>
        <authorList>
            <consortium name="The Broad Institute Genomics Platform"/>
            <consortium name="The Broad Institute Genome Sequencing Center for Infectious Disease"/>
            <person name="Wu L."/>
            <person name="Ma J."/>
        </authorList>
    </citation>
    <scope>NUCLEOTIDE SEQUENCE [LARGE SCALE GENOMIC DNA]</scope>
    <source>
        <strain evidence="15">CCM 2767</strain>
    </source>
</reference>
<feature type="transmembrane region" description="Helical" evidence="11">
    <location>
        <begin position="253"/>
        <end position="275"/>
    </location>
</feature>
<dbReference type="Pfam" id="PF07238">
    <property type="entry name" value="PilZ"/>
    <property type="match status" value="1"/>
</dbReference>
<dbReference type="EMBL" id="BMDI01000001">
    <property type="protein sequence ID" value="GGI17190.1"/>
    <property type="molecule type" value="Genomic_DNA"/>
</dbReference>
<dbReference type="GO" id="GO:0030244">
    <property type="term" value="P:cellulose biosynthetic process"/>
    <property type="evidence" value="ECO:0007669"/>
    <property type="project" value="UniProtKB-KW"/>
</dbReference>
<dbReference type="InterPro" id="IPR009875">
    <property type="entry name" value="PilZ_domain"/>
</dbReference>
<keyword evidence="6 11" id="KW-0812">Transmembrane</keyword>
<evidence type="ECO:0000256" key="4">
    <source>
        <dbReference type="ARBA" id="ARBA00022676"/>
    </source>
</evidence>
<evidence type="ECO:0000256" key="1">
    <source>
        <dbReference type="ARBA" id="ARBA00004429"/>
    </source>
</evidence>
<protein>
    <recommendedName>
        <fullName evidence="11">Cellulose synthase catalytic subunit [UDP-forming]</fullName>
        <ecNumber evidence="11">2.4.1.12</ecNumber>
    </recommendedName>
</protein>
<dbReference type="PANTHER" id="PTHR43867">
    <property type="entry name" value="CELLULOSE SYNTHASE CATALYTIC SUBUNIT A [UDP-FORMING]"/>
    <property type="match status" value="1"/>
</dbReference>
<comment type="function">
    <text evidence="11">Catalytic subunit of cellulose synthase. It polymerizes uridine 5'-diphosphate glucose to cellulose.</text>
</comment>
<keyword evidence="8 11" id="KW-1133">Transmembrane helix</keyword>
<feature type="transmembrane region" description="Helical" evidence="11">
    <location>
        <begin position="620"/>
        <end position="642"/>
    </location>
</feature>
<accession>A0A8J3AQX8</accession>
<keyword evidence="11" id="KW-0973">c-di-GMP</keyword>
<organism evidence="14 15">
    <name type="scientific">Oxalicibacterium faecigallinarum</name>
    <dbReference type="NCBI Taxonomy" id="573741"/>
    <lineage>
        <taxon>Bacteria</taxon>
        <taxon>Pseudomonadati</taxon>
        <taxon>Pseudomonadota</taxon>
        <taxon>Betaproteobacteria</taxon>
        <taxon>Burkholderiales</taxon>
        <taxon>Oxalobacteraceae</taxon>
        <taxon>Oxalicibacterium</taxon>
    </lineage>
</organism>
<dbReference type="InterPro" id="IPR029044">
    <property type="entry name" value="Nucleotide-diphossugar_trans"/>
</dbReference>
<evidence type="ECO:0000256" key="8">
    <source>
        <dbReference type="ARBA" id="ARBA00022989"/>
    </source>
</evidence>
<dbReference type="GO" id="GO:0035438">
    <property type="term" value="F:cyclic-di-GMP binding"/>
    <property type="evidence" value="ECO:0007669"/>
    <property type="project" value="InterPro"/>
</dbReference>
<keyword evidence="3 11" id="KW-0997">Cell inner membrane</keyword>
<evidence type="ECO:0000256" key="7">
    <source>
        <dbReference type="ARBA" id="ARBA00022916"/>
    </source>
</evidence>
<feature type="transmembrane region" description="Helical" evidence="11">
    <location>
        <begin position="561"/>
        <end position="590"/>
    </location>
</feature>
<dbReference type="NCBIfam" id="NF008558">
    <property type="entry name" value="PRK11498.1"/>
    <property type="match status" value="1"/>
</dbReference>
<dbReference type="UniPathway" id="UPA00694"/>
<dbReference type="GO" id="GO:0016760">
    <property type="term" value="F:cellulose synthase (UDP-forming) activity"/>
    <property type="evidence" value="ECO:0007669"/>
    <property type="project" value="UniProtKB-EC"/>
</dbReference>
<evidence type="ECO:0000256" key="10">
    <source>
        <dbReference type="ARBA" id="ARBA00048682"/>
    </source>
</evidence>
<evidence type="ECO:0000256" key="11">
    <source>
        <dbReference type="RuleBase" id="RU365020"/>
    </source>
</evidence>
<evidence type="ECO:0000256" key="2">
    <source>
        <dbReference type="ARBA" id="ARBA00022475"/>
    </source>
</evidence>
<feature type="domain" description="PilZ" evidence="13">
    <location>
        <begin position="717"/>
        <end position="813"/>
    </location>
</feature>
<dbReference type="InterPro" id="IPR050321">
    <property type="entry name" value="Glycosyltr_2/OpgH_subfam"/>
</dbReference>
<dbReference type="SUPFAM" id="SSF53448">
    <property type="entry name" value="Nucleotide-diphospho-sugar transferases"/>
    <property type="match status" value="1"/>
</dbReference>
<dbReference type="AlphaFoldDB" id="A0A8J3AQX8"/>
<keyword evidence="2 11" id="KW-1003">Cell membrane</keyword>
<keyword evidence="7 11" id="KW-0135">Cellulose biosynthesis</keyword>
<dbReference type="RefSeq" id="WP_229726214.1">
    <property type="nucleotide sequence ID" value="NZ_BMDI01000001.1"/>
</dbReference>
<keyword evidence="15" id="KW-1185">Reference proteome</keyword>
<feature type="transmembrane region" description="Helical" evidence="11">
    <location>
        <begin position="223"/>
        <end position="241"/>
    </location>
</feature>
<evidence type="ECO:0000313" key="15">
    <source>
        <dbReference type="Proteomes" id="UP000642180"/>
    </source>
</evidence>
<evidence type="ECO:0000256" key="5">
    <source>
        <dbReference type="ARBA" id="ARBA00022679"/>
    </source>
</evidence>
<dbReference type="EC" id="2.4.1.12" evidence="11"/>
<dbReference type="PANTHER" id="PTHR43867:SF2">
    <property type="entry name" value="CELLULOSE SYNTHASE CATALYTIC SUBUNIT A [UDP-FORMING]"/>
    <property type="match status" value="1"/>
</dbReference>
<comment type="catalytic activity">
    <reaction evidence="10 11">
        <text>[(1-&gt;4)-beta-D-glucosyl](n) + UDP-alpha-D-glucose = [(1-&gt;4)-beta-D-glucosyl](n+1) + UDP + H(+)</text>
        <dbReference type="Rhea" id="RHEA:19929"/>
        <dbReference type="Rhea" id="RHEA-COMP:10033"/>
        <dbReference type="Rhea" id="RHEA-COMP:10034"/>
        <dbReference type="ChEBI" id="CHEBI:15378"/>
        <dbReference type="ChEBI" id="CHEBI:18246"/>
        <dbReference type="ChEBI" id="CHEBI:58223"/>
        <dbReference type="ChEBI" id="CHEBI:58885"/>
        <dbReference type="EC" id="2.4.1.12"/>
    </reaction>
</comment>
<feature type="domain" description="Glycosyltransferase 2-like" evidence="12">
    <location>
        <begin position="300"/>
        <end position="469"/>
    </location>
</feature>
<dbReference type="NCBIfam" id="TIGR03030">
    <property type="entry name" value="CelA"/>
    <property type="match status" value="1"/>
</dbReference>
<feature type="transmembrane region" description="Helical" evidence="11">
    <location>
        <begin position="173"/>
        <end position="194"/>
    </location>
</feature>
<dbReference type="GO" id="GO:0005886">
    <property type="term" value="C:plasma membrane"/>
    <property type="evidence" value="ECO:0007669"/>
    <property type="project" value="UniProtKB-SubCell"/>
</dbReference>
<dbReference type="SUPFAM" id="SSF141371">
    <property type="entry name" value="PilZ domain-like"/>
    <property type="match status" value="1"/>
</dbReference>
<dbReference type="Proteomes" id="UP000642180">
    <property type="component" value="Unassembled WGS sequence"/>
</dbReference>
<proteinExistence type="predicted"/>
<dbReference type="GO" id="GO:0006011">
    <property type="term" value="P:UDP-alpha-D-glucose metabolic process"/>
    <property type="evidence" value="ECO:0007669"/>
    <property type="project" value="InterPro"/>
</dbReference>
<dbReference type="Gene3D" id="3.90.550.10">
    <property type="entry name" value="Spore Coat Polysaccharide Biosynthesis Protein SpsA, Chain A"/>
    <property type="match status" value="1"/>
</dbReference>
<evidence type="ECO:0000259" key="12">
    <source>
        <dbReference type="Pfam" id="PF00535"/>
    </source>
</evidence>
<evidence type="ECO:0000259" key="13">
    <source>
        <dbReference type="Pfam" id="PF07238"/>
    </source>
</evidence>
<dbReference type="CDD" id="cd06421">
    <property type="entry name" value="CESA_CelA_like"/>
    <property type="match status" value="1"/>
</dbReference>
<keyword evidence="5 11" id="KW-0808">Transferase</keyword>
<feature type="transmembrane region" description="Helical" evidence="11">
    <location>
        <begin position="694"/>
        <end position="713"/>
    </location>
</feature>
<comment type="cofactor">
    <cofactor evidence="11">
        <name>Mg(2+)</name>
        <dbReference type="ChEBI" id="CHEBI:18420"/>
    </cofactor>
</comment>
<dbReference type="Gene3D" id="2.40.10.220">
    <property type="entry name" value="predicted glycosyltransferase like domains"/>
    <property type="match status" value="1"/>
</dbReference>
<evidence type="ECO:0000313" key="14">
    <source>
        <dbReference type="EMBL" id="GGI17190.1"/>
    </source>
</evidence>
<dbReference type="InterPro" id="IPR003919">
    <property type="entry name" value="Cell_synth_A"/>
</dbReference>
<name>A0A8J3AQX8_9BURK</name>
<keyword evidence="4 11" id="KW-0328">Glycosyltransferase</keyword>
<keyword evidence="9 11" id="KW-0472">Membrane</keyword>
<dbReference type="PRINTS" id="PR01439">
    <property type="entry name" value="CELLSNTHASEA"/>
</dbReference>
<comment type="subcellular location">
    <subcellularLocation>
        <location evidence="1">Cell inner membrane</location>
        <topology evidence="1">Multi-pass membrane protein</topology>
    </subcellularLocation>
</comment>
<evidence type="ECO:0000256" key="3">
    <source>
        <dbReference type="ARBA" id="ARBA00022519"/>
    </source>
</evidence>
<evidence type="ECO:0000256" key="9">
    <source>
        <dbReference type="ARBA" id="ARBA00023136"/>
    </source>
</evidence>
<gene>
    <name evidence="14" type="primary">bcsA</name>
    <name evidence="14" type="ORF">GCM10008066_07740</name>
</gene>
<sequence length="874" mass="98062">MERFISLEADYNDPTDPRPAWFLGVLWLAIRLGVANPGELRAWLTGIMLRPKRKEKIWVDTEQIANIPVRLAAHFGITDYRSSAEWLRCLFFIPSSQRAHYTSRFNPANFAVQSAGTSLDLGSRGALAAFGYVILFIQKIGNFVNARLPDGDFLNLEQRLDRAALSAPLAHPLIRWAALLLSLAVFAVVCTTPFSLQGQMMFLVALWTAAMFIRRVPGNMSKLILIGLSLMASARYAWWRMTSTLDLETGWEIFFATLLLMAEIYTWVILLLGYLQTAWPLKRPVAALPADVSDFPAVDIYIPTYNEPLSVVKPTVLAAKGLDWPQDKLRIYILDDGRRPAFRAFAEEAGVEYMIRDNNHHAKAGNLNSALKQTKGEYIAIFDCDHLPTRSFLRESMGWFERDEKCAMLQTPHHFFSPDPFERNLSTFRRVPNEGALFYGLIQDANDLWNATFFCGSCAVIKRGPLEQIGGIAVETVTEDAHTALKLHRLGYTTAYINIPLAAGLATESLSGHVGQRIRWARGMAQIFRIDNPFLGKGLSFFQRICYGNAMLHFFYGIPRLIFLTAPLAYLFFELHLINAAAGMIALYVLPHIIQSNLANAHIQGAHRHSFWAEVYETVLAWYIALPTTIAMFNPSAGSFNVTAKGGLITRTYFDWSISKPYILLIVLNFAGLVFGIVRLFYLNTYEAGTVLLNMIWTLYNFLMLGVAVGVATETRQVRTSHRVSSRLPATLILQDGRRVSTFTQDYSLTGLGLELPSDQQVHVGDHVAISLHDKEREHIFPAHVIVRKIGSLGIQFDPLTTEQEADLVQCTFARADAWVGWKNEQDADRPMQGLHEIFTLGVAGYKKLLLMLSDGLKTKQADLLALLGKRFGG</sequence>
<evidence type="ECO:0000256" key="6">
    <source>
        <dbReference type="ARBA" id="ARBA00022692"/>
    </source>
</evidence>
<dbReference type="Pfam" id="PF00535">
    <property type="entry name" value="Glycos_transf_2"/>
    <property type="match status" value="1"/>
</dbReference>
<comment type="caution">
    <text evidence="14">The sequence shown here is derived from an EMBL/GenBank/DDBJ whole genome shotgun (WGS) entry which is preliminary data.</text>
</comment>